<dbReference type="FunFam" id="3.40.50.10490:FF:000016">
    <property type="entry name" value="Glucose-6-phosphate isomerase"/>
    <property type="match status" value="1"/>
</dbReference>
<sequence length="429" mass="48142">MVMQFDASHGFLKEDIGSYQNEVSRIHKMIHEKTGAGNDFLGWVDWPVNYDKDEFERIVKLAEKLDGKFDTLVVCGIGGSYLGARAAIEMINGLYPDNGKEVIFAGNTFSSTYMSQVLSHIKDKNVVVNVISKSGTTTETALAFRMLREFMDQKYGKEGAKERIIATTDKARGTLKALADQEGYESFVIPDDIGGRYSVITPVGLVPMALMGIDIRKVMEGLLAAYQELNTDDLEKNPAYRYAVARRILQNQGYNVEMFVTYEPQLSMLSEWWKQLLGESEGKDGKGILPDSATFSTDLHSLGQFIQQGSKVLYETIFKVEKPTLDVTIPSDPQNGDQMNYLAGKNLDWVNKMACEGTLQAHVESGNVPNLIITVPDMKEYSFGYLCYFFFIATAMTCYMLDINPFNQPGVEIYKKNMFHLLGKPGYEK</sequence>
<dbReference type="GO" id="GO:0097367">
    <property type="term" value="F:carbohydrate derivative binding"/>
    <property type="evidence" value="ECO:0007669"/>
    <property type="project" value="InterPro"/>
</dbReference>
<evidence type="ECO:0000313" key="12">
    <source>
        <dbReference type="Proteomes" id="UP000461880"/>
    </source>
</evidence>
<dbReference type="UniPathway" id="UPA00138"/>
<evidence type="ECO:0000256" key="5">
    <source>
        <dbReference type="ARBA" id="ARBA00023152"/>
    </source>
</evidence>
<feature type="active site" evidence="8">
    <location>
        <position position="415"/>
    </location>
</feature>
<dbReference type="GO" id="GO:0004347">
    <property type="term" value="F:glucose-6-phosphate isomerase activity"/>
    <property type="evidence" value="ECO:0007669"/>
    <property type="project" value="UniProtKB-UniRule"/>
</dbReference>
<dbReference type="PRINTS" id="PR00662">
    <property type="entry name" value="G6PISOMERASE"/>
</dbReference>
<protein>
    <recommendedName>
        <fullName evidence="8">Glucose-6-phosphate isomerase</fullName>
        <shortName evidence="8">GPI</shortName>
        <ecNumber evidence="8">5.3.1.9</ecNumber>
    </recommendedName>
    <alternativeName>
        <fullName evidence="8">Phosphoglucose isomerase</fullName>
        <shortName evidence="8">PGI</shortName>
    </alternativeName>
    <alternativeName>
        <fullName evidence="8">Phosphohexose isomerase</fullName>
        <shortName evidence="8">PHI</shortName>
    </alternativeName>
</protein>
<evidence type="ECO:0000313" key="11">
    <source>
        <dbReference type="EMBL" id="MSS57746.1"/>
    </source>
</evidence>
<comment type="caution">
    <text evidence="8">Lacks conserved residue(s) required for the propagation of feature annotation.</text>
</comment>
<keyword evidence="4 8" id="KW-0963">Cytoplasm</keyword>
<evidence type="ECO:0000256" key="4">
    <source>
        <dbReference type="ARBA" id="ARBA00022490"/>
    </source>
</evidence>
<dbReference type="NCBIfam" id="NF010697">
    <property type="entry name" value="PRK14097.1"/>
    <property type="match status" value="1"/>
</dbReference>
<dbReference type="Gene3D" id="3.40.50.10490">
    <property type="entry name" value="Glucose-6-phosphate isomerase like protein, domain 1"/>
    <property type="match status" value="2"/>
</dbReference>
<dbReference type="InterPro" id="IPR001672">
    <property type="entry name" value="G6P_Isomerase"/>
</dbReference>
<comment type="pathway">
    <text evidence="1 8 9">Carbohydrate degradation; glycolysis; D-glyceraldehyde 3-phosphate and glycerone phosphate from D-glucose: step 2/4.</text>
</comment>
<evidence type="ECO:0000256" key="3">
    <source>
        <dbReference type="ARBA" id="ARBA00022432"/>
    </source>
</evidence>
<comment type="pathway">
    <text evidence="8">Carbohydrate biosynthesis; gluconeogenesis.</text>
</comment>
<dbReference type="PROSITE" id="PS51464">
    <property type="entry name" value="SIS"/>
    <property type="match status" value="1"/>
</dbReference>
<dbReference type="Proteomes" id="UP000461880">
    <property type="component" value="Unassembled WGS sequence"/>
</dbReference>
<dbReference type="GO" id="GO:0048029">
    <property type="term" value="F:monosaccharide binding"/>
    <property type="evidence" value="ECO:0007669"/>
    <property type="project" value="TreeGrafter"/>
</dbReference>
<dbReference type="InterPro" id="IPR035482">
    <property type="entry name" value="SIS_PGI_2"/>
</dbReference>
<dbReference type="PANTHER" id="PTHR11469">
    <property type="entry name" value="GLUCOSE-6-PHOSPHATE ISOMERASE"/>
    <property type="match status" value="1"/>
</dbReference>
<comment type="subcellular location">
    <subcellularLocation>
        <location evidence="8">Cytoplasm</location>
    </subcellularLocation>
</comment>
<accession>A0A7X2NQJ0</accession>
<dbReference type="InterPro" id="IPR018189">
    <property type="entry name" value="Phosphoglucose_isomerase_CS"/>
</dbReference>
<keyword evidence="6 8" id="KW-0413">Isomerase</keyword>
<dbReference type="PROSITE" id="PS51463">
    <property type="entry name" value="P_GLUCOSE_ISOMERASE_3"/>
    <property type="match status" value="1"/>
</dbReference>
<name>A0A7X2NQJ0_9FIRM</name>
<feature type="domain" description="SIS" evidence="10">
    <location>
        <begin position="61"/>
        <end position="224"/>
    </location>
</feature>
<feature type="active site" description="Proton donor" evidence="8">
    <location>
        <position position="279"/>
    </location>
</feature>
<dbReference type="PROSITE" id="PS00765">
    <property type="entry name" value="P_GLUCOSE_ISOMERASE_1"/>
    <property type="match status" value="1"/>
</dbReference>
<comment type="similarity">
    <text evidence="2 8 9">Belongs to the GPI family.</text>
</comment>
<comment type="function">
    <text evidence="8">Catalyzes the reversible isomerization of glucose-6-phosphate to fructose-6-phosphate.</text>
</comment>
<gene>
    <name evidence="8" type="primary">pgi</name>
    <name evidence="11" type="ORF">FYJ51_02350</name>
</gene>
<dbReference type="GO" id="GO:0006094">
    <property type="term" value="P:gluconeogenesis"/>
    <property type="evidence" value="ECO:0007669"/>
    <property type="project" value="UniProtKB-UniRule"/>
</dbReference>
<dbReference type="EMBL" id="VUMN01000003">
    <property type="protein sequence ID" value="MSS57746.1"/>
    <property type="molecule type" value="Genomic_DNA"/>
</dbReference>
<dbReference type="Pfam" id="PF00342">
    <property type="entry name" value="PGI"/>
    <property type="match status" value="1"/>
</dbReference>
<evidence type="ECO:0000256" key="1">
    <source>
        <dbReference type="ARBA" id="ARBA00004926"/>
    </source>
</evidence>
<dbReference type="GO" id="GO:0006096">
    <property type="term" value="P:glycolytic process"/>
    <property type="evidence" value="ECO:0007669"/>
    <property type="project" value="UniProtKB-UniRule"/>
</dbReference>
<keyword evidence="12" id="KW-1185">Reference proteome</keyword>
<reference evidence="11 12" key="1">
    <citation type="submission" date="2019-08" db="EMBL/GenBank/DDBJ databases">
        <title>In-depth cultivation of the pig gut microbiome towards novel bacterial diversity and tailored functional studies.</title>
        <authorList>
            <person name="Wylensek D."/>
            <person name="Hitch T.C.A."/>
            <person name="Clavel T."/>
        </authorList>
    </citation>
    <scope>NUCLEOTIDE SEQUENCE [LARGE SCALE GENOMIC DNA]</scope>
    <source>
        <strain evidence="11 12">Oil+RF-744-GAM-WT-6</strain>
    </source>
</reference>
<dbReference type="FunFam" id="3.40.50.10490:FF:000015">
    <property type="entry name" value="Glucose-6-phosphate isomerase"/>
    <property type="match status" value="1"/>
</dbReference>
<organism evidence="11 12">
    <name type="scientific">Stecheria intestinalis</name>
    <dbReference type="NCBI Taxonomy" id="2606630"/>
    <lineage>
        <taxon>Bacteria</taxon>
        <taxon>Bacillati</taxon>
        <taxon>Bacillota</taxon>
        <taxon>Erysipelotrichia</taxon>
        <taxon>Erysipelotrichales</taxon>
        <taxon>Erysipelotrichaceae</taxon>
        <taxon>Stecheria</taxon>
    </lineage>
</organism>
<evidence type="ECO:0000256" key="9">
    <source>
        <dbReference type="RuleBase" id="RU000612"/>
    </source>
</evidence>
<evidence type="ECO:0000256" key="2">
    <source>
        <dbReference type="ARBA" id="ARBA00006604"/>
    </source>
</evidence>
<evidence type="ECO:0000256" key="7">
    <source>
        <dbReference type="ARBA" id="ARBA00029321"/>
    </source>
</evidence>
<dbReference type="InterPro" id="IPR035476">
    <property type="entry name" value="SIS_PGI_1"/>
</dbReference>
<dbReference type="EC" id="5.3.1.9" evidence="8"/>
<dbReference type="GO" id="GO:0051156">
    <property type="term" value="P:glucose 6-phosphate metabolic process"/>
    <property type="evidence" value="ECO:0007669"/>
    <property type="project" value="TreeGrafter"/>
</dbReference>
<dbReference type="RefSeq" id="WP_154502785.1">
    <property type="nucleotide sequence ID" value="NZ_VUMN01000003.1"/>
</dbReference>
<comment type="caution">
    <text evidence="11">The sequence shown here is derived from an EMBL/GenBank/DDBJ whole genome shotgun (WGS) entry which is preliminary data.</text>
</comment>
<evidence type="ECO:0000256" key="8">
    <source>
        <dbReference type="HAMAP-Rule" id="MF_00473"/>
    </source>
</evidence>
<dbReference type="InterPro" id="IPR046348">
    <property type="entry name" value="SIS_dom_sf"/>
</dbReference>
<comment type="catalytic activity">
    <reaction evidence="7 8 9">
        <text>alpha-D-glucose 6-phosphate = beta-D-fructose 6-phosphate</text>
        <dbReference type="Rhea" id="RHEA:11816"/>
        <dbReference type="ChEBI" id="CHEBI:57634"/>
        <dbReference type="ChEBI" id="CHEBI:58225"/>
        <dbReference type="EC" id="5.3.1.9"/>
    </reaction>
</comment>
<dbReference type="HAMAP" id="MF_00473">
    <property type="entry name" value="G6P_isomerase"/>
    <property type="match status" value="1"/>
</dbReference>
<proteinExistence type="inferred from homology"/>
<dbReference type="InterPro" id="IPR001347">
    <property type="entry name" value="SIS_dom"/>
</dbReference>
<evidence type="ECO:0000259" key="10">
    <source>
        <dbReference type="PROSITE" id="PS51464"/>
    </source>
</evidence>
<keyword evidence="5 8" id="KW-0324">Glycolysis</keyword>
<dbReference type="CDD" id="cd05016">
    <property type="entry name" value="SIS_PGI_2"/>
    <property type="match status" value="1"/>
</dbReference>
<dbReference type="CDD" id="cd05015">
    <property type="entry name" value="SIS_PGI_1"/>
    <property type="match status" value="1"/>
</dbReference>
<dbReference type="SUPFAM" id="SSF53697">
    <property type="entry name" value="SIS domain"/>
    <property type="match status" value="1"/>
</dbReference>
<keyword evidence="3 8" id="KW-0312">Gluconeogenesis</keyword>
<evidence type="ECO:0000256" key="6">
    <source>
        <dbReference type="ARBA" id="ARBA00023235"/>
    </source>
</evidence>
<dbReference type="UniPathway" id="UPA00109">
    <property type="reaction ID" value="UER00181"/>
</dbReference>
<dbReference type="AlphaFoldDB" id="A0A7X2NQJ0"/>
<dbReference type="PANTHER" id="PTHR11469:SF1">
    <property type="entry name" value="GLUCOSE-6-PHOSPHATE ISOMERASE"/>
    <property type="match status" value="1"/>
</dbReference>
<dbReference type="GO" id="GO:0005829">
    <property type="term" value="C:cytosol"/>
    <property type="evidence" value="ECO:0007669"/>
    <property type="project" value="TreeGrafter"/>
</dbReference>